<dbReference type="AlphaFoldDB" id="A0A1S3KFS5"/>
<evidence type="ECO:0000313" key="3">
    <source>
        <dbReference type="RefSeq" id="XP_013421081.1"/>
    </source>
</evidence>
<feature type="chain" id="PRO_5014546039" evidence="1">
    <location>
        <begin position="24"/>
        <end position="164"/>
    </location>
</feature>
<feature type="signal peptide" evidence="1">
    <location>
        <begin position="1"/>
        <end position="23"/>
    </location>
</feature>
<evidence type="ECO:0000256" key="1">
    <source>
        <dbReference type="SAM" id="SignalP"/>
    </source>
</evidence>
<dbReference type="Proteomes" id="UP000085678">
    <property type="component" value="Unplaced"/>
</dbReference>
<reference evidence="3 4" key="1">
    <citation type="submission" date="2025-04" db="UniProtKB">
        <authorList>
            <consortium name="RefSeq"/>
        </authorList>
    </citation>
    <scope>IDENTIFICATION</scope>
    <source>
        <tissue evidence="3 4">Gonads</tissue>
    </source>
</reference>
<protein>
    <submittedName>
        <fullName evidence="3 4">Uncharacterized protein LOC106181297 isoform X1</fullName>
    </submittedName>
</protein>
<dbReference type="RefSeq" id="XP_013421081.1">
    <property type="nucleotide sequence ID" value="XM_013565627.1"/>
</dbReference>
<dbReference type="KEGG" id="lak:106181297"/>
<proteinExistence type="predicted"/>
<evidence type="ECO:0000313" key="4">
    <source>
        <dbReference type="RefSeq" id="XP_013421082.1"/>
    </source>
</evidence>
<organism evidence="2 3">
    <name type="scientific">Lingula anatina</name>
    <name type="common">Brachiopod</name>
    <name type="synonym">Lingula unguis</name>
    <dbReference type="NCBI Taxonomy" id="7574"/>
    <lineage>
        <taxon>Eukaryota</taxon>
        <taxon>Metazoa</taxon>
        <taxon>Spiralia</taxon>
        <taxon>Lophotrochozoa</taxon>
        <taxon>Brachiopoda</taxon>
        <taxon>Linguliformea</taxon>
        <taxon>Lingulata</taxon>
        <taxon>Lingulida</taxon>
        <taxon>Linguloidea</taxon>
        <taxon>Lingulidae</taxon>
        <taxon>Lingula</taxon>
    </lineage>
</organism>
<name>A0A1S3KFS5_LINAN</name>
<dbReference type="GO" id="GO:0004623">
    <property type="term" value="F:phospholipase A2 activity"/>
    <property type="evidence" value="ECO:0007669"/>
    <property type="project" value="InterPro"/>
</dbReference>
<dbReference type="InterPro" id="IPR036444">
    <property type="entry name" value="PLipase_A2_dom_sf"/>
</dbReference>
<gene>
    <name evidence="3 4" type="primary">LOC106181297</name>
</gene>
<dbReference type="GO" id="GO:0006644">
    <property type="term" value="P:phospholipid metabolic process"/>
    <property type="evidence" value="ECO:0007669"/>
    <property type="project" value="InterPro"/>
</dbReference>
<keyword evidence="1" id="KW-0732">Signal</keyword>
<dbReference type="RefSeq" id="XP_013421082.1">
    <property type="nucleotide sequence ID" value="XM_013565628.1"/>
</dbReference>
<dbReference type="GO" id="GO:0050482">
    <property type="term" value="P:arachidonate secretion"/>
    <property type="evidence" value="ECO:0007669"/>
    <property type="project" value="InterPro"/>
</dbReference>
<sequence>MTMLAPLAALFVFTCTLACFAHGTDVPVGGTAFHIRSKRSPTKYGNWCGLKTTGIGLDCCTCANTIEECRACLPPKDQLDEMCLRHDMCLCDQPPSNVLHKCYCEREVYNNIKGSSVCRQYSGWKNLLKRAQCSTYAASMVALFGGLPCWCDSKQKYVPNFSSC</sequence>
<dbReference type="GeneID" id="106181297"/>
<evidence type="ECO:0000313" key="2">
    <source>
        <dbReference type="Proteomes" id="UP000085678"/>
    </source>
</evidence>
<dbReference type="Gene3D" id="1.20.90.10">
    <property type="entry name" value="Phospholipase A2 domain"/>
    <property type="match status" value="1"/>
</dbReference>
<accession>A0A1S3KFS5</accession>
<keyword evidence="2" id="KW-1185">Reference proteome</keyword>